<dbReference type="InterPro" id="IPR053134">
    <property type="entry name" value="RNA-dir_DNA_polymerase"/>
</dbReference>
<dbReference type="EMBL" id="QGNW01000251">
    <property type="protein sequence ID" value="RVW81605.1"/>
    <property type="molecule type" value="Genomic_DNA"/>
</dbReference>
<dbReference type="InterPro" id="IPR000477">
    <property type="entry name" value="RT_dom"/>
</dbReference>
<evidence type="ECO:0000313" key="4">
    <source>
        <dbReference type="Proteomes" id="UP000288805"/>
    </source>
</evidence>
<proteinExistence type="predicted"/>
<feature type="domain" description="Reverse transcriptase" evidence="2">
    <location>
        <begin position="69"/>
        <end position="229"/>
    </location>
</feature>
<reference evidence="3 4" key="1">
    <citation type="journal article" date="2018" name="PLoS Genet.">
        <title>Population sequencing reveals clonal diversity and ancestral inbreeding in the grapevine cultivar Chardonnay.</title>
        <authorList>
            <person name="Roach M.J."/>
            <person name="Johnson D.L."/>
            <person name="Bohlmann J."/>
            <person name="van Vuuren H.J."/>
            <person name="Jones S.J."/>
            <person name="Pretorius I.S."/>
            <person name="Schmidt S.A."/>
            <person name="Borneman A.R."/>
        </authorList>
    </citation>
    <scope>NUCLEOTIDE SEQUENCE [LARGE SCALE GENOMIC DNA]</scope>
    <source>
        <strain evidence="4">cv. Chardonnay</strain>
        <tissue evidence="3">Leaf</tissue>
    </source>
</reference>
<organism evidence="3 4">
    <name type="scientific">Vitis vinifera</name>
    <name type="common">Grape</name>
    <dbReference type="NCBI Taxonomy" id="29760"/>
    <lineage>
        <taxon>Eukaryota</taxon>
        <taxon>Viridiplantae</taxon>
        <taxon>Streptophyta</taxon>
        <taxon>Embryophyta</taxon>
        <taxon>Tracheophyta</taxon>
        <taxon>Spermatophyta</taxon>
        <taxon>Magnoliopsida</taxon>
        <taxon>eudicotyledons</taxon>
        <taxon>Gunneridae</taxon>
        <taxon>Pentapetalae</taxon>
        <taxon>rosids</taxon>
        <taxon>Vitales</taxon>
        <taxon>Vitaceae</taxon>
        <taxon>Viteae</taxon>
        <taxon>Vitis</taxon>
    </lineage>
</organism>
<dbReference type="CDD" id="cd01647">
    <property type="entry name" value="RT_LTR"/>
    <property type="match status" value="1"/>
</dbReference>
<sequence>MEEDAKPVRQPQRRLNPHMQEVVRSEVLKLLQAGIIYPISDSLWVSPTQVVPKKSGITVIQNEKREEVSTRPTSGWRVCIDYRGLNSVTRKDHFPLPFMDQVLERVSGHPFYCFLDGYSGYFQIEIDLEDQEKTTFTCPFGTFAYRRMPFGLCNALATFQRCMLSIFSDMVERIMEVFMDDITVYGSSYEECLLHLEAVLHRCIEKDLVLNWEKCHFMVQKGIVLGHIISKNGIEVDKAKVELIVKFPRVHAILHSFTYLLKPLTQAPYPYSPYLSFMLLITTFIPPGHIASKIPPPLLHPDTSHRNSSRHHSTPDVPAFENSSLPTFYPASRIRKFSSANILYGISHSEFSRRHSIRTNRIRNSSAAIPSGHIASGIPPLPFHLDVPRIWNSSPPTFHLSRISHIRNPIL</sequence>
<dbReference type="Proteomes" id="UP000288805">
    <property type="component" value="Unassembled WGS sequence"/>
</dbReference>
<protein>
    <submittedName>
        <fullName evidence="3">Retrovirus-related Pol polyprotein from transposon 17.6</fullName>
    </submittedName>
</protein>
<dbReference type="InterPro" id="IPR043502">
    <property type="entry name" value="DNA/RNA_pol_sf"/>
</dbReference>
<evidence type="ECO:0000256" key="1">
    <source>
        <dbReference type="SAM" id="MobiDB-lite"/>
    </source>
</evidence>
<dbReference type="PANTHER" id="PTHR24559">
    <property type="entry name" value="TRANSPOSON TY3-I GAG-POL POLYPROTEIN"/>
    <property type="match status" value="1"/>
</dbReference>
<feature type="region of interest" description="Disordered" evidence="1">
    <location>
        <begin position="296"/>
        <end position="319"/>
    </location>
</feature>
<name>A0A438HAX5_VITVI</name>
<dbReference type="Gene3D" id="3.10.10.10">
    <property type="entry name" value="HIV Type 1 Reverse Transcriptase, subunit A, domain 1"/>
    <property type="match status" value="1"/>
</dbReference>
<accession>A0A438HAX5</accession>
<evidence type="ECO:0000313" key="3">
    <source>
        <dbReference type="EMBL" id="RVW81605.1"/>
    </source>
</evidence>
<dbReference type="PANTHER" id="PTHR24559:SF444">
    <property type="entry name" value="REVERSE TRANSCRIPTASE DOMAIN-CONTAINING PROTEIN"/>
    <property type="match status" value="1"/>
</dbReference>
<dbReference type="Pfam" id="PF00078">
    <property type="entry name" value="RVT_1"/>
    <property type="match status" value="1"/>
</dbReference>
<dbReference type="AlphaFoldDB" id="A0A438HAX5"/>
<dbReference type="Gene3D" id="3.30.70.270">
    <property type="match status" value="1"/>
</dbReference>
<dbReference type="InterPro" id="IPR043128">
    <property type="entry name" value="Rev_trsase/Diguanyl_cyclase"/>
</dbReference>
<comment type="caution">
    <text evidence="3">The sequence shown here is derived from an EMBL/GenBank/DDBJ whole genome shotgun (WGS) entry which is preliminary data.</text>
</comment>
<dbReference type="SUPFAM" id="SSF56672">
    <property type="entry name" value="DNA/RNA polymerases"/>
    <property type="match status" value="1"/>
</dbReference>
<evidence type="ECO:0000259" key="2">
    <source>
        <dbReference type="Pfam" id="PF00078"/>
    </source>
</evidence>
<gene>
    <name evidence="3" type="primary">pol_1411</name>
    <name evidence="3" type="ORF">CK203_049452</name>
</gene>